<dbReference type="InterPro" id="IPR010994">
    <property type="entry name" value="RuvA_2-like"/>
</dbReference>
<keyword evidence="2" id="KW-0472">Membrane</keyword>
<dbReference type="Gene3D" id="3.10.560.10">
    <property type="entry name" value="Outer membrane lipoprotein wza domain like"/>
    <property type="match status" value="1"/>
</dbReference>
<evidence type="ECO:0000256" key="1">
    <source>
        <dbReference type="SAM" id="MobiDB-lite"/>
    </source>
</evidence>
<feature type="region of interest" description="Disordered" evidence="1">
    <location>
        <begin position="1"/>
        <end position="24"/>
    </location>
</feature>
<keyword evidence="2" id="KW-0812">Transmembrane</keyword>
<feature type="transmembrane region" description="Helical" evidence="2">
    <location>
        <begin position="50"/>
        <end position="69"/>
    </location>
</feature>
<feature type="domain" description="Helix-hairpin-helix DNA-binding motif class 1" evidence="3">
    <location>
        <begin position="227"/>
        <end position="246"/>
    </location>
</feature>
<evidence type="ECO:0000259" key="3">
    <source>
        <dbReference type="SMART" id="SM00278"/>
    </source>
</evidence>
<dbReference type="GO" id="GO:0003677">
    <property type="term" value="F:DNA binding"/>
    <property type="evidence" value="ECO:0007669"/>
    <property type="project" value="InterPro"/>
</dbReference>
<dbReference type="PANTHER" id="PTHR21180:SF32">
    <property type="entry name" value="ENDONUCLEASE_EXONUCLEASE_PHOSPHATASE FAMILY DOMAIN-CONTAINING PROTEIN 1"/>
    <property type="match status" value="1"/>
</dbReference>
<dbReference type="Pfam" id="PF10531">
    <property type="entry name" value="SLBB"/>
    <property type="match status" value="1"/>
</dbReference>
<evidence type="ECO:0000256" key="2">
    <source>
        <dbReference type="SAM" id="Phobius"/>
    </source>
</evidence>
<dbReference type="InterPro" id="IPR019554">
    <property type="entry name" value="Soluble_ligand-bd"/>
</dbReference>
<sequence>MVDQERRDGRADPVRFGDQRGEPSRSSADFVAAIVDRIGGAGVSVDRLRVMAIAGAVVVIAVVGAGLGLRACLAEPDPVAAALFTTPPSSDAPSSTPTTSDAMVIHAAGAVRAPGLYRLAKGSRIADVLEVAGGVADGADLDRVNLAALVSDSDRIYIPFIGAPIPGPSTGSSGSGTGGGGAPDKPGPVNLNTATEGELDGLPGVGPTTAAAIVSHREKVGRFTSVDDLLDVRGIGAAKLESLRDLVTAG</sequence>
<proteinExistence type="predicted"/>
<dbReference type="EMBL" id="CAEZUP010000018">
    <property type="protein sequence ID" value="CAB4603925.1"/>
    <property type="molecule type" value="Genomic_DNA"/>
</dbReference>
<dbReference type="GO" id="GO:0006281">
    <property type="term" value="P:DNA repair"/>
    <property type="evidence" value="ECO:0007669"/>
    <property type="project" value="InterPro"/>
</dbReference>
<dbReference type="Pfam" id="PF12836">
    <property type="entry name" value="HHH_3"/>
    <property type="match status" value="1"/>
</dbReference>
<feature type="domain" description="Helix-hairpin-helix DNA-binding motif class 1" evidence="3">
    <location>
        <begin position="197"/>
        <end position="216"/>
    </location>
</feature>
<reference evidence="4" key="1">
    <citation type="submission" date="2020-05" db="EMBL/GenBank/DDBJ databases">
        <authorList>
            <person name="Chiriac C."/>
            <person name="Salcher M."/>
            <person name="Ghai R."/>
            <person name="Kavagutti S V."/>
        </authorList>
    </citation>
    <scope>NUCLEOTIDE SEQUENCE</scope>
</reference>
<dbReference type="GO" id="GO:0015627">
    <property type="term" value="C:type II protein secretion system complex"/>
    <property type="evidence" value="ECO:0007669"/>
    <property type="project" value="TreeGrafter"/>
</dbReference>
<dbReference type="GO" id="GO:0015628">
    <property type="term" value="P:protein secretion by the type II secretion system"/>
    <property type="evidence" value="ECO:0007669"/>
    <property type="project" value="TreeGrafter"/>
</dbReference>
<dbReference type="PANTHER" id="PTHR21180">
    <property type="entry name" value="ENDONUCLEASE/EXONUCLEASE/PHOSPHATASE FAMILY DOMAIN-CONTAINING PROTEIN 1"/>
    <property type="match status" value="1"/>
</dbReference>
<keyword evidence="2" id="KW-1133">Transmembrane helix</keyword>
<evidence type="ECO:0000313" key="4">
    <source>
        <dbReference type="EMBL" id="CAB4603925.1"/>
    </source>
</evidence>
<dbReference type="InterPro" id="IPR004509">
    <property type="entry name" value="Competence_ComEA_HhH"/>
</dbReference>
<dbReference type="SMART" id="SM00278">
    <property type="entry name" value="HhH1"/>
    <property type="match status" value="2"/>
</dbReference>
<dbReference type="InterPro" id="IPR051675">
    <property type="entry name" value="Endo/Exo/Phosphatase_dom_1"/>
</dbReference>
<dbReference type="AlphaFoldDB" id="A0A6J6GY92"/>
<feature type="region of interest" description="Disordered" evidence="1">
    <location>
        <begin position="167"/>
        <end position="190"/>
    </location>
</feature>
<accession>A0A6J6GY92</accession>
<dbReference type="NCBIfam" id="TIGR00426">
    <property type="entry name" value="competence protein ComEA helix-hairpin-helix repeat region"/>
    <property type="match status" value="1"/>
</dbReference>
<organism evidence="4">
    <name type="scientific">freshwater metagenome</name>
    <dbReference type="NCBI Taxonomy" id="449393"/>
    <lineage>
        <taxon>unclassified sequences</taxon>
        <taxon>metagenomes</taxon>
        <taxon>ecological metagenomes</taxon>
    </lineage>
</organism>
<feature type="compositionally biased region" description="Basic and acidic residues" evidence="1">
    <location>
        <begin position="1"/>
        <end position="23"/>
    </location>
</feature>
<dbReference type="InterPro" id="IPR003583">
    <property type="entry name" value="Hlx-hairpin-Hlx_DNA-bd_motif"/>
</dbReference>
<feature type="compositionally biased region" description="Gly residues" evidence="1">
    <location>
        <begin position="173"/>
        <end position="182"/>
    </location>
</feature>
<dbReference type="SUPFAM" id="SSF47781">
    <property type="entry name" value="RuvA domain 2-like"/>
    <property type="match status" value="1"/>
</dbReference>
<name>A0A6J6GY92_9ZZZZ</name>
<dbReference type="Gene3D" id="1.10.150.320">
    <property type="entry name" value="Photosystem II 12 kDa extrinsic protein"/>
    <property type="match status" value="1"/>
</dbReference>
<protein>
    <submittedName>
        <fullName evidence="4">Unannotated protein</fullName>
    </submittedName>
</protein>
<gene>
    <name evidence="4" type="ORF">UFOPK1835_00632</name>
</gene>